<protein>
    <submittedName>
        <fullName evidence="2">Uncharacterized protein</fullName>
    </submittedName>
</protein>
<proteinExistence type="predicted"/>
<comment type="caution">
    <text evidence="2">The sequence shown here is derived from an EMBL/GenBank/DDBJ whole genome shotgun (WGS) entry which is preliminary data.</text>
</comment>
<dbReference type="RefSeq" id="WP_106680128.1">
    <property type="nucleotide sequence ID" value="NZ_JACHWV010000004.1"/>
</dbReference>
<evidence type="ECO:0000256" key="1">
    <source>
        <dbReference type="SAM" id="Phobius"/>
    </source>
</evidence>
<reference evidence="2 3" key="1">
    <citation type="submission" date="2018-03" db="EMBL/GenBank/DDBJ databases">
        <title>Mesoflavibacter sp. HG37 and Mesoflavibacter sp. HG96 sp.nov., two marine bacteria isolated from seawater of Western Pacific Ocean.</title>
        <authorList>
            <person name="Cheng H."/>
            <person name="Wu Y.-H."/>
            <person name="Guo L.-L."/>
            <person name="Xu X.-W."/>
        </authorList>
    </citation>
    <scope>NUCLEOTIDE SEQUENCE [LARGE SCALE GENOMIC DNA]</scope>
    <source>
        <strain evidence="2 3">KCTC 42117</strain>
    </source>
</reference>
<dbReference type="EMBL" id="PXOT01000025">
    <property type="protein sequence ID" value="PSG87948.1"/>
    <property type="molecule type" value="Genomic_DNA"/>
</dbReference>
<keyword evidence="3" id="KW-1185">Reference proteome</keyword>
<dbReference type="Proteomes" id="UP000238430">
    <property type="component" value="Unassembled WGS sequence"/>
</dbReference>
<evidence type="ECO:0000313" key="3">
    <source>
        <dbReference type="Proteomes" id="UP000238430"/>
    </source>
</evidence>
<keyword evidence="1" id="KW-0472">Membrane</keyword>
<dbReference type="AlphaFoldDB" id="A0A2T1N7W4"/>
<feature type="transmembrane region" description="Helical" evidence="1">
    <location>
        <begin position="42"/>
        <end position="63"/>
    </location>
</feature>
<keyword evidence="1" id="KW-0812">Transmembrane</keyword>
<name>A0A2T1N7W4_9FLAO</name>
<dbReference type="OrthoDB" id="1247025at2"/>
<accession>A0A2T1N7W4</accession>
<organism evidence="2 3">
    <name type="scientific">Mesoflavibacter zeaxanthinifaciens subsp. sabulilitoris</name>
    <dbReference type="NCBI Taxonomy" id="1520893"/>
    <lineage>
        <taxon>Bacteria</taxon>
        <taxon>Pseudomonadati</taxon>
        <taxon>Bacteroidota</taxon>
        <taxon>Flavobacteriia</taxon>
        <taxon>Flavobacteriales</taxon>
        <taxon>Flavobacteriaceae</taxon>
        <taxon>Mesoflavibacter</taxon>
    </lineage>
</organism>
<sequence length="240" mass="27344">MAPNKFEKKAKDVLERRTIAPSKDAWAQLNNKIEQSDKKRKLSVWWLGVAATLVGVMLAITLFNKAEVLPENTIVNQEKNQQSKEQPTITKNKIEDIIEENLENKPLVNVNEESENSKLKTETPKTLVTNKKKKPEQYLATVSHKNKEENNNHLSSQISENIVAEVSEEQINLDEANQLLENAMNQFSVDDYKNVTEKINANDLLEEVEMTSEKSLKHRLFHVVKSGYETVKSTVVSSDN</sequence>
<keyword evidence="1" id="KW-1133">Transmembrane helix</keyword>
<evidence type="ECO:0000313" key="2">
    <source>
        <dbReference type="EMBL" id="PSG87948.1"/>
    </source>
</evidence>
<gene>
    <name evidence="2" type="ORF">C7H61_12110</name>
</gene>